<name>A0A6J1FBW7_CUCMO</name>
<proteinExistence type="predicted"/>
<evidence type="ECO:0000313" key="1">
    <source>
        <dbReference type="Proteomes" id="UP000504609"/>
    </source>
</evidence>
<protein>
    <submittedName>
        <fullName evidence="2 3">Uncharacterized protein LOC111442647</fullName>
    </submittedName>
</protein>
<dbReference type="RefSeq" id="XP_022935870.1">
    <property type="nucleotide sequence ID" value="XM_023080102.1"/>
</dbReference>
<gene>
    <name evidence="2 3" type="primary">LOC111442647</name>
</gene>
<dbReference type="Proteomes" id="UP000504609">
    <property type="component" value="Unplaced"/>
</dbReference>
<dbReference type="KEGG" id="cmos:111442647"/>
<dbReference type="PANTHER" id="PTHR33448:SF3">
    <property type="entry name" value="OS09G0370000 PROTEIN"/>
    <property type="match status" value="1"/>
</dbReference>
<organism evidence="1 3">
    <name type="scientific">Cucurbita moschata</name>
    <name type="common">Winter crookneck squash</name>
    <name type="synonym">Cucurbita pepo var. moschata</name>
    <dbReference type="NCBI Taxonomy" id="3662"/>
    <lineage>
        <taxon>Eukaryota</taxon>
        <taxon>Viridiplantae</taxon>
        <taxon>Streptophyta</taxon>
        <taxon>Embryophyta</taxon>
        <taxon>Tracheophyta</taxon>
        <taxon>Spermatophyta</taxon>
        <taxon>Magnoliopsida</taxon>
        <taxon>eudicotyledons</taxon>
        <taxon>Gunneridae</taxon>
        <taxon>Pentapetalae</taxon>
        <taxon>rosids</taxon>
        <taxon>fabids</taxon>
        <taxon>Cucurbitales</taxon>
        <taxon>Cucurbitaceae</taxon>
        <taxon>Cucurbiteae</taxon>
        <taxon>Cucurbita</taxon>
    </lineage>
</organism>
<dbReference type="RefSeq" id="XP_022935869.1">
    <property type="nucleotide sequence ID" value="XM_023080101.1"/>
</dbReference>
<evidence type="ECO:0000313" key="2">
    <source>
        <dbReference type="RefSeq" id="XP_022935869.1"/>
    </source>
</evidence>
<dbReference type="AlphaFoldDB" id="A0A6J1FBW7"/>
<dbReference type="GeneID" id="111442647"/>
<dbReference type="PANTHER" id="PTHR33448">
    <property type="entry name" value="CHLOROPLAST PROTEIN HCF243-RELATED"/>
    <property type="match status" value="1"/>
</dbReference>
<keyword evidence="1" id="KW-1185">Reference proteome</keyword>
<sequence length="269" mass="30658">MKSIRDTKANPSPDLLVCFPSRSHFALMPNPLCSPARASDSNKLRRYHRRRKSAESPVVWAKAKTMGGSEVSEPSSPKVTCAGQIKMRPKSRKSWESVMEEIERIHNRRELRRRRFNWVESLGFKKDIMQFLTCLRSLRFDFGCFGAFPEAEFTSEDEEEEEVGVEGSDGSRTAFSKWFMVLQGSGVRRDGNGLCTVDDASIGPPMAPPRNALLLMRCRSAPAKSWVEEGCSEEGEETEVKVKKSLKWLMEEENRESRDLVTRSQSWKV</sequence>
<accession>A0A6J1FBW7</accession>
<reference evidence="2 3" key="1">
    <citation type="submission" date="2025-04" db="UniProtKB">
        <authorList>
            <consortium name="RefSeq"/>
        </authorList>
    </citation>
    <scope>IDENTIFICATION</scope>
    <source>
        <tissue evidence="2 3">Young leaves</tissue>
    </source>
</reference>
<evidence type="ECO:0000313" key="3">
    <source>
        <dbReference type="RefSeq" id="XP_022935870.1"/>
    </source>
</evidence>